<feature type="region of interest" description="Disordered" evidence="6">
    <location>
        <begin position="195"/>
        <end position="216"/>
    </location>
</feature>
<dbReference type="Proteomes" id="UP000019478">
    <property type="component" value="Unassembled WGS sequence"/>
</dbReference>
<evidence type="ECO:0000256" key="5">
    <source>
        <dbReference type="ARBA" id="ARBA00023242"/>
    </source>
</evidence>
<dbReference type="OrthoDB" id="3429912at2759"/>
<reference evidence="8 9" key="1">
    <citation type="submission" date="2013-03" db="EMBL/GenBank/DDBJ databases">
        <title>The Genome Sequence of Capronia epimyces CBS 606.96.</title>
        <authorList>
            <consortium name="The Broad Institute Genomics Platform"/>
            <person name="Cuomo C."/>
            <person name="de Hoog S."/>
            <person name="Gorbushina A."/>
            <person name="Walker B."/>
            <person name="Young S.K."/>
            <person name="Zeng Q."/>
            <person name="Gargeya S."/>
            <person name="Fitzgerald M."/>
            <person name="Haas B."/>
            <person name="Abouelleil A."/>
            <person name="Allen A.W."/>
            <person name="Alvarado L."/>
            <person name="Arachchi H.M."/>
            <person name="Berlin A.M."/>
            <person name="Chapman S.B."/>
            <person name="Gainer-Dewar J."/>
            <person name="Goldberg J."/>
            <person name="Griggs A."/>
            <person name="Gujja S."/>
            <person name="Hansen M."/>
            <person name="Howarth C."/>
            <person name="Imamovic A."/>
            <person name="Ireland A."/>
            <person name="Larimer J."/>
            <person name="McCowan C."/>
            <person name="Murphy C."/>
            <person name="Pearson M."/>
            <person name="Poon T.W."/>
            <person name="Priest M."/>
            <person name="Roberts A."/>
            <person name="Saif S."/>
            <person name="Shea T."/>
            <person name="Sisk P."/>
            <person name="Sykes S."/>
            <person name="Wortman J."/>
            <person name="Nusbaum C."/>
            <person name="Birren B."/>
        </authorList>
    </citation>
    <scope>NUCLEOTIDE SEQUENCE [LARGE SCALE GENOMIC DNA]</scope>
    <source>
        <strain evidence="8 9">CBS 606.96</strain>
    </source>
</reference>
<evidence type="ECO:0000256" key="6">
    <source>
        <dbReference type="SAM" id="MobiDB-lite"/>
    </source>
</evidence>
<feature type="compositionally biased region" description="Polar residues" evidence="6">
    <location>
        <begin position="126"/>
        <end position="140"/>
    </location>
</feature>
<dbReference type="GO" id="GO:0005634">
    <property type="term" value="C:nucleus"/>
    <property type="evidence" value="ECO:0007669"/>
    <property type="project" value="UniProtKB-SubCell"/>
</dbReference>
<sequence>MIPSAPASVTPDAAPTPGQTKLAACLECRRSKVKCARDAGAAGAAVCRRCQQTSLQCITPEYHVGRYKGVKNKRSGLEKAIHQVEQALKRSKNGSRGPGLEIETNLRQLIPPPRPSPSLRRDSSSATSNNGNQQDFSRSSVGIVGTGESENAPTEAGYDTSPAEVGEKPDELALNNADNPLQLLAMASILPGPSPSTATPPFLAGAAPRPGVNQENEGDAEIQQFFAPPTANLDNSPDLDPIVLGLVTAEEADSLFTYFYERLSHTRWGLDPVLHTPGFVRSRSAFLFTSILAASALFLSDAEALSRRLSNHRNHLARMVISNRNRSVEIVLAFMVNIPWMTPAKHWADDETCSYLSMALTLALDLSLNKIVVPSPTIRPTGFLDRVAKAECIEATKALQLDGFPSIDPSSACGRRLLRTRERAWLALFVLDRGICLARGRPYAVPIGPLVESCDAWHISDIADEWDGSIISAAVLRRDLVGLITSVRELCDGSQGVNGGYRAVKFLKEKIDRFFEQWYAVWSLQISQGDGQLPPYVEILVSHTKLSTYCNVVNHPTASNDVKQFFRAAGLASAMNVMRAAVQGENRLVSMPNNTVIMVSFAATFTLALGTTITGSRAILAPNAHVLIEDTIRVLDRIGSTPRHRKGLSVLFAKHIRRILQSSIPKPIEDNQSHVLGTYEALRPREANAKDMTAQNKSTHGDGEEGTSVPDVFDMTDDQILEAINNASTSQDLFQLDETMFLDWLDWPNVT</sequence>
<dbReference type="SUPFAM" id="SSF57701">
    <property type="entry name" value="Zn2/Cys6 DNA-binding domain"/>
    <property type="match status" value="1"/>
</dbReference>
<dbReference type="AlphaFoldDB" id="W9XBI3"/>
<evidence type="ECO:0000313" key="9">
    <source>
        <dbReference type="Proteomes" id="UP000019478"/>
    </source>
</evidence>
<keyword evidence="2" id="KW-0805">Transcription regulation</keyword>
<keyword evidence="4" id="KW-0804">Transcription</keyword>
<dbReference type="Pfam" id="PF00172">
    <property type="entry name" value="Zn_clus"/>
    <property type="match status" value="1"/>
</dbReference>
<keyword evidence="5" id="KW-0539">Nucleus</keyword>
<keyword evidence="3" id="KW-0238">DNA-binding</keyword>
<comment type="caution">
    <text evidence="8">The sequence shown here is derived from an EMBL/GenBank/DDBJ whole genome shotgun (WGS) entry which is preliminary data.</text>
</comment>
<dbReference type="SMART" id="SM00066">
    <property type="entry name" value="GAL4"/>
    <property type="match status" value="1"/>
</dbReference>
<feature type="region of interest" description="Disordered" evidence="6">
    <location>
        <begin position="686"/>
        <end position="710"/>
    </location>
</feature>
<dbReference type="RefSeq" id="XP_007738088.1">
    <property type="nucleotide sequence ID" value="XM_007739898.1"/>
</dbReference>
<name>W9XBI3_9EURO</name>
<gene>
    <name evidence="8" type="ORF">A1O3_09805</name>
</gene>
<dbReference type="eggNOG" id="ENOG502SHQM">
    <property type="taxonomic scope" value="Eukaryota"/>
</dbReference>
<comment type="subcellular location">
    <subcellularLocation>
        <location evidence="1">Nucleus</location>
    </subcellularLocation>
</comment>
<feature type="region of interest" description="Disordered" evidence="6">
    <location>
        <begin position="87"/>
        <end position="166"/>
    </location>
</feature>
<evidence type="ECO:0000259" key="7">
    <source>
        <dbReference type="PROSITE" id="PS50048"/>
    </source>
</evidence>
<dbReference type="CDD" id="cd12148">
    <property type="entry name" value="fungal_TF_MHR"/>
    <property type="match status" value="1"/>
</dbReference>
<evidence type="ECO:0000256" key="4">
    <source>
        <dbReference type="ARBA" id="ARBA00023163"/>
    </source>
</evidence>
<dbReference type="STRING" id="1182542.W9XBI3"/>
<organism evidence="8 9">
    <name type="scientific">Capronia epimyces CBS 606.96</name>
    <dbReference type="NCBI Taxonomy" id="1182542"/>
    <lineage>
        <taxon>Eukaryota</taxon>
        <taxon>Fungi</taxon>
        <taxon>Dikarya</taxon>
        <taxon>Ascomycota</taxon>
        <taxon>Pezizomycotina</taxon>
        <taxon>Eurotiomycetes</taxon>
        <taxon>Chaetothyriomycetidae</taxon>
        <taxon>Chaetothyriales</taxon>
        <taxon>Herpotrichiellaceae</taxon>
        <taxon>Capronia</taxon>
    </lineage>
</organism>
<accession>W9XBI3</accession>
<dbReference type="PANTHER" id="PTHR31845">
    <property type="entry name" value="FINGER DOMAIN PROTEIN, PUTATIVE-RELATED"/>
    <property type="match status" value="1"/>
</dbReference>
<dbReference type="EMBL" id="AMGY01000010">
    <property type="protein sequence ID" value="EXJ77578.1"/>
    <property type="molecule type" value="Genomic_DNA"/>
</dbReference>
<dbReference type="HOGENOM" id="CLU_010001_1_0_1"/>
<dbReference type="InterPro" id="IPR001138">
    <property type="entry name" value="Zn2Cys6_DnaBD"/>
</dbReference>
<dbReference type="GO" id="GO:0000976">
    <property type="term" value="F:transcription cis-regulatory region binding"/>
    <property type="evidence" value="ECO:0007669"/>
    <property type="project" value="TreeGrafter"/>
</dbReference>
<evidence type="ECO:0000256" key="2">
    <source>
        <dbReference type="ARBA" id="ARBA00023015"/>
    </source>
</evidence>
<dbReference type="Gene3D" id="4.10.240.10">
    <property type="entry name" value="Zn(2)-C6 fungal-type DNA-binding domain"/>
    <property type="match status" value="1"/>
</dbReference>
<evidence type="ECO:0000313" key="8">
    <source>
        <dbReference type="EMBL" id="EXJ77578.1"/>
    </source>
</evidence>
<dbReference type="PROSITE" id="PS50048">
    <property type="entry name" value="ZN2_CY6_FUNGAL_2"/>
    <property type="match status" value="1"/>
</dbReference>
<protein>
    <recommendedName>
        <fullName evidence="7">Zn(2)-C6 fungal-type domain-containing protein</fullName>
    </recommendedName>
</protein>
<feature type="domain" description="Zn(2)-C6 fungal-type" evidence="7">
    <location>
        <begin position="24"/>
        <end position="59"/>
    </location>
</feature>
<dbReference type="PANTHER" id="PTHR31845:SF17">
    <property type="entry name" value="ZN(II)2CYS6 TRANSCRIPTION FACTOR (EUROFUNG)"/>
    <property type="match status" value="1"/>
</dbReference>
<evidence type="ECO:0000256" key="1">
    <source>
        <dbReference type="ARBA" id="ARBA00004123"/>
    </source>
</evidence>
<keyword evidence="9" id="KW-1185">Reference proteome</keyword>
<dbReference type="PROSITE" id="PS00463">
    <property type="entry name" value="ZN2_CY6_FUNGAL_1"/>
    <property type="match status" value="1"/>
</dbReference>
<dbReference type="GO" id="GO:0008270">
    <property type="term" value="F:zinc ion binding"/>
    <property type="evidence" value="ECO:0007669"/>
    <property type="project" value="InterPro"/>
</dbReference>
<evidence type="ECO:0000256" key="3">
    <source>
        <dbReference type="ARBA" id="ARBA00023125"/>
    </source>
</evidence>
<dbReference type="CDD" id="cd00067">
    <property type="entry name" value="GAL4"/>
    <property type="match status" value="1"/>
</dbReference>
<dbReference type="InterPro" id="IPR051089">
    <property type="entry name" value="prtT"/>
</dbReference>
<dbReference type="GO" id="GO:0000981">
    <property type="term" value="F:DNA-binding transcription factor activity, RNA polymerase II-specific"/>
    <property type="evidence" value="ECO:0007669"/>
    <property type="project" value="InterPro"/>
</dbReference>
<dbReference type="InterPro" id="IPR036864">
    <property type="entry name" value="Zn2-C6_fun-type_DNA-bd_sf"/>
</dbReference>
<proteinExistence type="predicted"/>
<dbReference type="GeneID" id="19173888"/>